<keyword evidence="4 5" id="KW-0472">Membrane</keyword>
<comment type="subcellular location">
    <subcellularLocation>
        <location evidence="5">Cell membrane</location>
        <topology evidence="5">Multi-pass membrane protein</topology>
    </subcellularLocation>
    <subcellularLocation>
        <location evidence="1">Membrane</location>
        <topology evidence="1">Multi-pass membrane protein</topology>
    </subcellularLocation>
</comment>
<dbReference type="GO" id="GO:0033281">
    <property type="term" value="C:TAT protein transport complex"/>
    <property type="evidence" value="ECO:0007669"/>
    <property type="project" value="UniProtKB-UniRule"/>
</dbReference>
<keyword evidence="5" id="KW-1003">Cell membrane</keyword>
<evidence type="ECO:0000313" key="7">
    <source>
        <dbReference type="Proteomes" id="UP000249522"/>
    </source>
</evidence>
<dbReference type="PRINTS" id="PR01840">
    <property type="entry name" value="TATCFAMILY"/>
</dbReference>
<dbReference type="Pfam" id="PF00902">
    <property type="entry name" value="TatC"/>
    <property type="match status" value="1"/>
</dbReference>
<name>A0A2W1L602_9BACL</name>
<organism evidence="6 7">
    <name type="scientific">Paenibacillus sambharensis</name>
    <dbReference type="NCBI Taxonomy" id="1803190"/>
    <lineage>
        <taxon>Bacteria</taxon>
        <taxon>Bacillati</taxon>
        <taxon>Bacillota</taxon>
        <taxon>Bacilli</taxon>
        <taxon>Bacillales</taxon>
        <taxon>Paenibacillaceae</taxon>
        <taxon>Paenibacillus</taxon>
    </lineage>
</organism>
<sequence>MDTMNVIGHLGELRKRIMVTMFAFVGALAAALCCVQQIYGWLTQHLDMRLALLGPSDILWVYMMISAVIAAAVTTPVFAYQLWRFVKPALSAEEHRAAFHMIPAVSLLFIGGINFGYFIVFPVVSSFLLGLSAGQFQTLYTAEKYFRFMVNLTLPFGLLFEMPAVVIFLTRLGILNPERLAKARKTAYFALVVTAVTVTPPDIVSDVLVIIPLLLLYECSVSLSRIVYRKRLRRMAEEEQRAGTALSGL</sequence>
<comment type="similarity">
    <text evidence="5">Belongs to the TatC family.</text>
</comment>
<dbReference type="NCBIfam" id="TIGR00945">
    <property type="entry name" value="tatC"/>
    <property type="match status" value="1"/>
</dbReference>
<feature type="transmembrane region" description="Helical" evidence="5">
    <location>
        <begin position="186"/>
        <end position="203"/>
    </location>
</feature>
<keyword evidence="5" id="KW-0813">Transport</keyword>
<dbReference type="Proteomes" id="UP000249522">
    <property type="component" value="Unassembled WGS sequence"/>
</dbReference>
<dbReference type="HAMAP" id="MF_00902">
    <property type="entry name" value="TatC"/>
    <property type="match status" value="1"/>
</dbReference>
<feature type="transmembrane region" description="Helical" evidence="5">
    <location>
        <begin position="21"/>
        <end position="39"/>
    </location>
</feature>
<evidence type="ECO:0000313" key="6">
    <source>
        <dbReference type="EMBL" id="PZD94696.1"/>
    </source>
</evidence>
<dbReference type="PANTHER" id="PTHR30371:SF4">
    <property type="entry name" value="SEC-INDEPENDENT PROTEIN TRANSLOCASE PROTEIN TATCD"/>
    <property type="match status" value="1"/>
</dbReference>
<gene>
    <name evidence="5 6" type="primary">tatC</name>
    <name evidence="6" type="ORF">DNH61_17245</name>
</gene>
<evidence type="ECO:0000256" key="3">
    <source>
        <dbReference type="ARBA" id="ARBA00022989"/>
    </source>
</evidence>
<keyword evidence="7" id="KW-1185">Reference proteome</keyword>
<dbReference type="GO" id="GO:0009977">
    <property type="term" value="F:proton motive force dependent protein transmembrane transporter activity"/>
    <property type="evidence" value="ECO:0007669"/>
    <property type="project" value="TreeGrafter"/>
</dbReference>
<comment type="function">
    <text evidence="5">Part of the twin-arginine translocation (Tat) system that transports large folded proteins containing a characteristic twin-arginine motif in their signal peptide across membranes.</text>
</comment>
<proteinExistence type="inferred from homology"/>
<dbReference type="InterPro" id="IPR002033">
    <property type="entry name" value="TatC"/>
</dbReference>
<feature type="transmembrane region" description="Helical" evidence="5">
    <location>
        <begin position="104"/>
        <end position="128"/>
    </location>
</feature>
<dbReference type="RefSeq" id="WP_111147917.1">
    <property type="nucleotide sequence ID" value="NZ_QKRB01000051.1"/>
</dbReference>
<dbReference type="GO" id="GO:0043953">
    <property type="term" value="P:protein transport by the Tat complex"/>
    <property type="evidence" value="ECO:0007669"/>
    <property type="project" value="UniProtKB-UniRule"/>
</dbReference>
<keyword evidence="5" id="KW-0653">Protein transport</keyword>
<comment type="subunit">
    <text evidence="5">Forms a complex with TatA.</text>
</comment>
<comment type="caution">
    <text evidence="6">The sequence shown here is derived from an EMBL/GenBank/DDBJ whole genome shotgun (WGS) entry which is preliminary data.</text>
</comment>
<evidence type="ECO:0000256" key="5">
    <source>
        <dbReference type="HAMAP-Rule" id="MF_00902"/>
    </source>
</evidence>
<evidence type="ECO:0000256" key="1">
    <source>
        <dbReference type="ARBA" id="ARBA00004141"/>
    </source>
</evidence>
<protein>
    <recommendedName>
        <fullName evidence="5">Sec-independent protein translocase protein TatC</fullName>
    </recommendedName>
</protein>
<evidence type="ECO:0000256" key="2">
    <source>
        <dbReference type="ARBA" id="ARBA00022692"/>
    </source>
</evidence>
<feature type="transmembrane region" description="Helical" evidence="5">
    <location>
        <begin position="209"/>
        <end position="228"/>
    </location>
</feature>
<accession>A0A2W1L602</accession>
<dbReference type="EMBL" id="QKRB01000051">
    <property type="protein sequence ID" value="PZD94696.1"/>
    <property type="molecule type" value="Genomic_DNA"/>
</dbReference>
<keyword evidence="5" id="KW-0811">Translocation</keyword>
<dbReference type="GO" id="GO:0065002">
    <property type="term" value="P:intracellular protein transmembrane transport"/>
    <property type="evidence" value="ECO:0007669"/>
    <property type="project" value="TreeGrafter"/>
</dbReference>
<feature type="transmembrane region" description="Helical" evidence="5">
    <location>
        <begin position="148"/>
        <end position="174"/>
    </location>
</feature>
<dbReference type="AlphaFoldDB" id="A0A2W1L602"/>
<reference evidence="6 7" key="1">
    <citation type="submission" date="2018-06" db="EMBL/GenBank/DDBJ databases">
        <title>Paenibacillus imtechensis sp. nov.</title>
        <authorList>
            <person name="Pinnaka A.K."/>
            <person name="Singh H."/>
            <person name="Kaur M."/>
        </authorList>
    </citation>
    <scope>NUCLEOTIDE SEQUENCE [LARGE SCALE GENOMIC DNA]</scope>
    <source>
        <strain evidence="6 7">SMB1</strain>
    </source>
</reference>
<dbReference type="OrthoDB" id="9777044at2"/>
<keyword evidence="2 5" id="KW-0812">Transmembrane</keyword>
<feature type="transmembrane region" description="Helical" evidence="5">
    <location>
        <begin position="59"/>
        <end position="83"/>
    </location>
</feature>
<keyword evidence="3 5" id="KW-1133">Transmembrane helix</keyword>
<dbReference type="PANTHER" id="PTHR30371">
    <property type="entry name" value="SEC-INDEPENDENT PROTEIN TRANSLOCASE PROTEIN TATC"/>
    <property type="match status" value="1"/>
</dbReference>
<evidence type="ECO:0000256" key="4">
    <source>
        <dbReference type="ARBA" id="ARBA00023136"/>
    </source>
</evidence>